<feature type="region of interest" description="Disordered" evidence="1">
    <location>
        <begin position="292"/>
        <end position="330"/>
    </location>
</feature>
<organism evidence="3 4">
    <name type="scientific">Prymnesium parvum</name>
    <name type="common">Toxic golden alga</name>
    <dbReference type="NCBI Taxonomy" id="97485"/>
    <lineage>
        <taxon>Eukaryota</taxon>
        <taxon>Haptista</taxon>
        <taxon>Haptophyta</taxon>
        <taxon>Prymnesiophyceae</taxon>
        <taxon>Prymnesiales</taxon>
        <taxon>Prymnesiaceae</taxon>
        <taxon>Prymnesium</taxon>
    </lineage>
</organism>
<keyword evidence="4" id="KW-1185">Reference proteome</keyword>
<dbReference type="Proteomes" id="UP001515480">
    <property type="component" value="Unassembled WGS sequence"/>
</dbReference>
<gene>
    <name evidence="3" type="ORF">AB1Y20_022484</name>
</gene>
<proteinExistence type="predicted"/>
<feature type="compositionally biased region" description="Low complexity" evidence="1">
    <location>
        <begin position="308"/>
        <end position="330"/>
    </location>
</feature>
<protein>
    <recommendedName>
        <fullName evidence="2">CobW C-terminal domain-containing protein</fullName>
    </recommendedName>
</protein>
<dbReference type="SMART" id="SM00833">
    <property type="entry name" value="CobW_C"/>
    <property type="match status" value="1"/>
</dbReference>
<feature type="compositionally biased region" description="Pro residues" evidence="1">
    <location>
        <begin position="298"/>
        <end position="307"/>
    </location>
</feature>
<dbReference type="PANTHER" id="PTHR43603:SF1">
    <property type="entry name" value="ZINC-REGULATED GTPASE METALLOPROTEIN ACTIVATOR 1"/>
    <property type="match status" value="1"/>
</dbReference>
<name>A0AB34JHC3_PRYPA</name>
<dbReference type="PANTHER" id="PTHR43603">
    <property type="entry name" value="COBW DOMAIN-CONTAINING PROTEIN DDB_G0274527"/>
    <property type="match status" value="1"/>
</dbReference>
<accession>A0AB34JHC3</accession>
<dbReference type="InterPro" id="IPR051927">
    <property type="entry name" value="Zn_Chap_cDPG_Synth"/>
</dbReference>
<feature type="domain" description="CobW C-terminal" evidence="2">
    <location>
        <begin position="552"/>
        <end position="669"/>
    </location>
</feature>
<comment type="caution">
    <text evidence="3">The sequence shown here is derived from an EMBL/GenBank/DDBJ whole genome shotgun (WGS) entry which is preliminary data.</text>
</comment>
<dbReference type="AlphaFoldDB" id="A0AB34JHC3"/>
<evidence type="ECO:0000313" key="4">
    <source>
        <dbReference type="Proteomes" id="UP001515480"/>
    </source>
</evidence>
<evidence type="ECO:0000256" key="1">
    <source>
        <dbReference type="SAM" id="MobiDB-lite"/>
    </source>
</evidence>
<reference evidence="3 4" key="1">
    <citation type="journal article" date="2024" name="Science">
        <title>Giant polyketide synthase enzymes in the biosynthesis of giant marine polyether toxins.</title>
        <authorList>
            <person name="Fallon T.R."/>
            <person name="Shende V.V."/>
            <person name="Wierzbicki I.H."/>
            <person name="Pendleton A.L."/>
            <person name="Watervoot N.F."/>
            <person name="Auber R.P."/>
            <person name="Gonzalez D.J."/>
            <person name="Wisecaver J.H."/>
            <person name="Moore B.S."/>
        </authorList>
    </citation>
    <scope>NUCLEOTIDE SEQUENCE [LARGE SCALE GENOMIC DNA]</scope>
    <source>
        <strain evidence="3 4">12B1</strain>
    </source>
</reference>
<dbReference type="EMBL" id="JBGBPQ010000008">
    <property type="protein sequence ID" value="KAL1520924.1"/>
    <property type="molecule type" value="Genomic_DNA"/>
</dbReference>
<evidence type="ECO:0000259" key="2">
    <source>
        <dbReference type="SMART" id="SM00833"/>
    </source>
</evidence>
<dbReference type="InterPro" id="IPR011629">
    <property type="entry name" value="CobW-like_C"/>
</dbReference>
<feature type="region of interest" description="Disordered" evidence="1">
    <location>
        <begin position="720"/>
        <end position="745"/>
    </location>
</feature>
<sequence length="745" mass="77262">MSRKARETAAAASWAPPKLWAGAATHSFPKLGAFFGDAARGAVVILHLPEHDEPHALLGLAQIGQRALLSHAALAPPALIVLDLTPLVAAGLDLPAAMDAEGRSAALGHLGKPASRALCKLLGSGMAHVTLVARGGAAQLALKLLGATADERALRALDRLLLLHPRLPAACVNARLGAAPPAGDAPLAALRVDVVFESEAARERRLPAIRARFADGADAVAGGHGAAVLSHALLAPLREAAEAPPLEAYDAARLDAHGRRLWLCELVFALSRQTKQQEAAVVSAASAYEQVARTATATPPPPPPPPTTTTTTTTTHAAEQTAAPPDAASVASVGGGGVEVGALVLRGSRCVLVRSLSGAWRGMRIPSVRAREGEAPHQTAIRAAAELCDIDGATEVLPLPAIPPAVIFRADGQAIWVYALYAARPPPPGPLEDQDQSDQEDLYDWYTFPRAAAALSTDPASIGALRAMAYTLSSAAAAAVLPRKWGGVFGDEFVAAAAGGREASAAAPTAPAVAQLAGSLPFAELLECAAACAAAAAARHREACGGEARDAPPAAKFRAVRAFHPSRLRAALQQWAGVRPRLRIEGIAWLATQPNLQAVVRADGAGACVVEPGNPWWACIPRSKWPAGLEEEIAPLWHAPHGDRQSELSVEPVEPSDSAAVERCLAQLEGCLLTEAEGKLPLAALDDPFADAWAPVLLESAERERAERIADDVHGAFERARRPAKSRAEAGASADLDTSVCLPCN</sequence>
<evidence type="ECO:0000313" key="3">
    <source>
        <dbReference type="EMBL" id="KAL1520924.1"/>
    </source>
</evidence>